<dbReference type="OrthoDB" id="9782155at2"/>
<name>X0Q4K5_RHOWR</name>
<dbReference type="InterPro" id="IPR013149">
    <property type="entry name" value="ADH-like_C"/>
</dbReference>
<sequence>MAVTDSFRAFVVHHADGHTIREVRDVRLDDLGAGDVVIRVAWSSVNYKDGLASSANGKVARLDTLIPGIDLAGTVVDPGSSGLDIGTEVIVHGYDLGVAHSGGYSQFARVPSDWVVPLPEDLTARQAMSLGTAGFTAALSVRALEVQGLQPGNGPVLVTGATGGVGSVAVSILAAKGYEVVASTGKEDGAAWLTKLGATEVLTRAETSVVDKPLQRERWAGAIDCVGGNTLAYVLSSLKYDASVAASGNTGGVKLPTTVFPFILRGVSLIGIDSVQCPIGLRRTVWQQLGTDLRPGNLDALGTSEITLNELSGALDNILDGETQGRTLVYLD</sequence>
<dbReference type="NCBIfam" id="TIGR02823">
    <property type="entry name" value="oxido_YhdH"/>
    <property type="match status" value="1"/>
</dbReference>
<dbReference type="GO" id="GO:0043957">
    <property type="term" value="F:acryloyl-CoA reductase (NADPH) activity"/>
    <property type="evidence" value="ECO:0007669"/>
    <property type="project" value="TreeGrafter"/>
</dbReference>
<dbReference type="InterPro" id="IPR013154">
    <property type="entry name" value="ADH-like_N"/>
</dbReference>
<dbReference type="PANTHER" id="PTHR43677">
    <property type="entry name" value="SHORT-CHAIN DEHYDROGENASE/REDUCTASE"/>
    <property type="match status" value="1"/>
</dbReference>
<dbReference type="EMBL" id="BAWF01000028">
    <property type="protein sequence ID" value="GAF46097.1"/>
    <property type="molecule type" value="Genomic_DNA"/>
</dbReference>
<dbReference type="Proteomes" id="UP000019491">
    <property type="component" value="Unassembled WGS sequence"/>
</dbReference>
<accession>X0Q4K5</accession>
<dbReference type="InterPro" id="IPR036291">
    <property type="entry name" value="NAD(P)-bd_dom_sf"/>
</dbReference>
<reference evidence="2 3" key="1">
    <citation type="submission" date="2014-02" db="EMBL/GenBank/DDBJ databases">
        <title>Whole genome shotgun sequence of Rhodococcus wratislaviensis NBRC 100605.</title>
        <authorList>
            <person name="Hosoyama A."/>
            <person name="Tsuchikane K."/>
            <person name="Yoshida I."/>
            <person name="Ohji S."/>
            <person name="Ichikawa N."/>
            <person name="Yamazoe A."/>
            <person name="Fujita N."/>
        </authorList>
    </citation>
    <scope>NUCLEOTIDE SEQUENCE [LARGE SCALE GENOMIC DNA]</scope>
    <source>
        <strain evidence="2 3">NBRC 100605</strain>
    </source>
</reference>
<dbReference type="RefSeq" id="WP_037233254.1">
    <property type="nucleotide sequence ID" value="NZ_BAWF01000028.1"/>
</dbReference>
<dbReference type="CDD" id="cd05280">
    <property type="entry name" value="MDR_yhdh_yhfp"/>
    <property type="match status" value="1"/>
</dbReference>
<dbReference type="SMART" id="SM00829">
    <property type="entry name" value="PKS_ER"/>
    <property type="match status" value="1"/>
</dbReference>
<dbReference type="SUPFAM" id="SSF50129">
    <property type="entry name" value="GroES-like"/>
    <property type="match status" value="1"/>
</dbReference>
<dbReference type="PANTHER" id="PTHR43677:SF1">
    <property type="entry name" value="ACRYLYL-COA REDUCTASE ACUI-RELATED"/>
    <property type="match status" value="1"/>
</dbReference>
<dbReference type="InterPro" id="IPR051397">
    <property type="entry name" value="Zn-ADH-like_protein"/>
</dbReference>
<evidence type="ECO:0000259" key="1">
    <source>
        <dbReference type="SMART" id="SM00829"/>
    </source>
</evidence>
<dbReference type="SUPFAM" id="SSF51735">
    <property type="entry name" value="NAD(P)-binding Rossmann-fold domains"/>
    <property type="match status" value="1"/>
</dbReference>
<dbReference type="InterPro" id="IPR020843">
    <property type="entry name" value="ER"/>
</dbReference>
<dbReference type="Gene3D" id="3.40.50.720">
    <property type="entry name" value="NAD(P)-binding Rossmann-like Domain"/>
    <property type="match status" value="1"/>
</dbReference>
<comment type="caution">
    <text evidence="2">The sequence shown here is derived from an EMBL/GenBank/DDBJ whole genome shotgun (WGS) entry which is preliminary data.</text>
</comment>
<dbReference type="Pfam" id="PF00107">
    <property type="entry name" value="ADH_zinc_N"/>
    <property type="match status" value="1"/>
</dbReference>
<dbReference type="AlphaFoldDB" id="X0Q4K5"/>
<evidence type="ECO:0000313" key="2">
    <source>
        <dbReference type="EMBL" id="GAF46097.1"/>
    </source>
</evidence>
<evidence type="ECO:0000313" key="3">
    <source>
        <dbReference type="Proteomes" id="UP000019491"/>
    </source>
</evidence>
<keyword evidence="3" id="KW-1185">Reference proteome</keyword>
<protein>
    <submittedName>
        <fullName evidence="2">Putative oxidoreductase</fullName>
    </submittedName>
</protein>
<feature type="domain" description="Enoyl reductase (ER)" evidence="1">
    <location>
        <begin position="17"/>
        <end position="329"/>
    </location>
</feature>
<gene>
    <name evidence="2" type="ORF">RW1_028_01360</name>
</gene>
<dbReference type="Pfam" id="PF08240">
    <property type="entry name" value="ADH_N"/>
    <property type="match status" value="1"/>
</dbReference>
<dbReference type="InterPro" id="IPR011032">
    <property type="entry name" value="GroES-like_sf"/>
</dbReference>
<dbReference type="InterPro" id="IPR014188">
    <property type="entry name" value="Acrylyl-CoA_reductase_AcuI"/>
</dbReference>
<proteinExistence type="predicted"/>
<dbReference type="Gene3D" id="3.90.180.10">
    <property type="entry name" value="Medium-chain alcohol dehydrogenases, catalytic domain"/>
    <property type="match status" value="1"/>
</dbReference>
<organism evidence="2 3">
    <name type="scientific">Rhodococcus wratislaviensis NBRC 100605</name>
    <dbReference type="NCBI Taxonomy" id="1219028"/>
    <lineage>
        <taxon>Bacteria</taxon>
        <taxon>Bacillati</taxon>
        <taxon>Actinomycetota</taxon>
        <taxon>Actinomycetes</taxon>
        <taxon>Mycobacteriales</taxon>
        <taxon>Nocardiaceae</taxon>
        <taxon>Rhodococcus</taxon>
    </lineage>
</organism>